<keyword evidence="3" id="KW-1185">Reference proteome</keyword>
<keyword evidence="2" id="KW-0808">Transferase</keyword>
<dbReference type="GO" id="GO:0102041">
    <property type="term" value="F:7,8-dihydropterin-6-yl-methyl-4-(beta-D-ribofuranosyl)aminobenzene 5'-phosphate synthase"/>
    <property type="evidence" value="ECO:0007669"/>
    <property type="project" value="UniProtKB-EC"/>
</dbReference>
<feature type="domain" description="Metallo-beta-lactamase" evidence="1">
    <location>
        <begin position="20"/>
        <end position="243"/>
    </location>
</feature>
<protein>
    <submittedName>
        <fullName evidence="2">7, 8-dihydropterin-6-yl-methyl-4-(Beta-D-ribofuranosyl)aminobenzene 5'-phosphate synthase</fullName>
        <ecNumber evidence="2">2.5.1.105</ecNumber>
    </submittedName>
</protein>
<dbReference type="InterPro" id="IPR041712">
    <property type="entry name" value="DHPS-like_MBL-fold"/>
</dbReference>
<dbReference type="PANTHER" id="PTHR13754">
    <property type="entry name" value="METALLO-BETA-LACTAMASE SUPERFAMILY PROTEIN"/>
    <property type="match status" value="1"/>
</dbReference>
<dbReference type="CDD" id="cd07713">
    <property type="entry name" value="DHPS-like_MBL-fold"/>
    <property type="match status" value="1"/>
</dbReference>
<organism evidence="2 3">
    <name type="scientific">Thermoanaerobacterium butyriciformans</name>
    <dbReference type="NCBI Taxonomy" id="1702242"/>
    <lineage>
        <taxon>Bacteria</taxon>
        <taxon>Bacillati</taxon>
        <taxon>Bacillota</taxon>
        <taxon>Clostridia</taxon>
        <taxon>Thermoanaerobacterales</taxon>
        <taxon>Thermoanaerobacteraceae</taxon>
        <taxon>Thermoanaerobacterium</taxon>
    </lineage>
</organism>
<dbReference type="EC" id="2.5.1.105" evidence="2"/>
<sequence>MELQVLIENVVYKKGFLAEHGLSLLVKKEDKAVLVDTGQSGNFIINSGLMGINLKNINKVILTHGHYDHVGGLKDLMDENEDAHIYASHKILNRKYALRKNGTIDEIGFDLSIYEKNRENFVLIHEDTEVEKDFFIVTNIDEKYNNDFTTKNFLVEKDNVKIKDNFLDEIFVVVKEGDCINIITGCSHLGILNILHTAESKFKGYRIKSLIGGFHLKGMTEEDIVNISETMKGYDIQYIYTGHCTGIDEYGIMKRILGDRVSYLTTSSSIIL</sequence>
<accession>A0ABS4NCS1</accession>
<gene>
    <name evidence="2" type="ORF">J2Z80_000986</name>
</gene>
<dbReference type="InterPro" id="IPR036866">
    <property type="entry name" value="RibonucZ/Hydroxyglut_hydro"/>
</dbReference>
<dbReference type="EMBL" id="JAGGLT010000008">
    <property type="protein sequence ID" value="MBP2071471.1"/>
    <property type="molecule type" value="Genomic_DNA"/>
</dbReference>
<evidence type="ECO:0000259" key="1">
    <source>
        <dbReference type="SMART" id="SM00849"/>
    </source>
</evidence>
<dbReference type="Pfam" id="PF00753">
    <property type="entry name" value="Lactamase_B"/>
    <property type="match status" value="1"/>
</dbReference>
<comment type="caution">
    <text evidence="2">The sequence shown here is derived from an EMBL/GenBank/DDBJ whole genome shotgun (WGS) entry which is preliminary data.</text>
</comment>
<dbReference type="InterPro" id="IPR001279">
    <property type="entry name" value="Metallo-B-lactamas"/>
</dbReference>
<dbReference type="PANTHER" id="PTHR13754:SF13">
    <property type="entry name" value="METALLO-BETA-LACTAMASE SUPERFAMILY PROTEIN (AFU_ORTHOLOGUE AFUA_3G07630)"/>
    <property type="match status" value="1"/>
</dbReference>
<dbReference type="InterPro" id="IPR052926">
    <property type="entry name" value="Metallo-beta-lactamase_dom"/>
</dbReference>
<dbReference type="Gene3D" id="3.60.15.10">
    <property type="entry name" value="Ribonuclease Z/Hydroxyacylglutathione hydrolase-like"/>
    <property type="match status" value="1"/>
</dbReference>
<reference evidence="2" key="1">
    <citation type="submission" date="2021-03" db="EMBL/GenBank/DDBJ databases">
        <title>Genomic Encyclopedia of Type Strains, Phase IV (KMG-IV): sequencing the most valuable type-strain genomes for metagenomic binning, comparative biology and taxonomic classification.</title>
        <authorList>
            <person name="Goeker M."/>
        </authorList>
    </citation>
    <scope>NUCLEOTIDE SEQUENCE</scope>
    <source>
        <strain evidence="2">DSM 101588</strain>
    </source>
</reference>
<dbReference type="Proteomes" id="UP001166402">
    <property type="component" value="Unassembled WGS sequence"/>
</dbReference>
<dbReference type="SMART" id="SM00849">
    <property type="entry name" value="Lactamase_B"/>
    <property type="match status" value="1"/>
</dbReference>
<dbReference type="SUPFAM" id="SSF56281">
    <property type="entry name" value="Metallo-hydrolase/oxidoreductase"/>
    <property type="match status" value="1"/>
</dbReference>
<evidence type="ECO:0000313" key="3">
    <source>
        <dbReference type="Proteomes" id="UP001166402"/>
    </source>
</evidence>
<dbReference type="RefSeq" id="WP_209453379.1">
    <property type="nucleotide sequence ID" value="NZ_JAGGLT010000008.1"/>
</dbReference>
<proteinExistence type="predicted"/>
<name>A0ABS4NCS1_9THEO</name>
<evidence type="ECO:0000313" key="2">
    <source>
        <dbReference type="EMBL" id="MBP2071471.1"/>
    </source>
</evidence>